<accession>A0A6N2B7C5</accession>
<reference evidence="2" key="1">
    <citation type="submission" date="2019-05" db="EMBL/GenBank/DDBJ databases">
        <title>The de novo reference genome and transcriptome assemblies of the wild tomato species Solanum chilense.</title>
        <authorList>
            <person name="Stam R."/>
            <person name="Nosenko T."/>
            <person name="Hoerger A.C."/>
            <person name="Stephan W."/>
            <person name="Seidel M.A."/>
            <person name="Kuhn J.M.M."/>
            <person name="Haberer G."/>
            <person name="Tellier A."/>
        </authorList>
    </citation>
    <scope>NUCLEOTIDE SEQUENCE</scope>
    <source>
        <tissue evidence="2">Mature leaves</tissue>
    </source>
</reference>
<feature type="region of interest" description="Disordered" evidence="1">
    <location>
        <begin position="89"/>
        <end position="118"/>
    </location>
</feature>
<proteinExistence type="predicted"/>
<protein>
    <submittedName>
        <fullName evidence="2">Uncharacterized protein</fullName>
    </submittedName>
</protein>
<evidence type="ECO:0000313" key="2">
    <source>
        <dbReference type="EMBL" id="TMW89908.1"/>
    </source>
</evidence>
<feature type="non-terminal residue" evidence="2">
    <location>
        <position position="1"/>
    </location>
</feature>
<feature type="compositionally biased region" description="Polar residues" evidence="1">
    <location>
        <begin position="89"/>
        <end position="101"/>
    </location>
</feature>
<gene>
    <name evidence="2" type="ORF">EJD97_016470</name>
</gene>
<organism evidence="2">
    <name type="scientific">Solanum chilense</name>
    <name type="common">Tomato</name>
    <name type="synonym">Lycopersicon chilense</name>
    <dbReference type="NCBI Taxonomy" id="4083"/>
    <lineage>
        <taxon>Eukaryota</taxon>
        <taxon>Viridiplantae</taxon>
        <taxon>Streptophyta</taxon>
        <taxon>Embryophyta</taxon>
        <taxon>Tracheophyta</taxon>
        <taxon>Spermatophyta</taxon>
        <taxon>Magnoliopsida</taxon>
        <taxon>eudicotyledons</taxon>
        <taxon>Gunneridae</taxon>
        <taxon>Pentapetalae</taxon>
        <taxon>asterids</taxon>
        <taxon>lamiids</taxon>
        <taxon>Solanales</taxon>
        <taxon>Solanaceae</taxon>
        <taxon>Solanoideae</taxon>
        <taxon>Solaneae</taxon>
        <taxon>Solanum</taxon>
        <taxon>Solanum subgen. Lycopersicon</taxon>
    </lineage>
</organism>
<name>A0A6N2B7C5_SOLCI</name>
<evidence type="ECO:0000256" key="1">
    <source>
        <dbReference type="SAM" id="MobiDB-lite"/>
    </source>
</evidence>
<dbReference type="EMBL" id="RXGB01004342">
    <property type="protein sequence ID" value="TMW89908.1"/>
    <property type="molecule type" value="Genomic_DNA"/>
</dbReference>
<dbReference type="AlphaFoldDB" id="A0A6N2B7C5"/>
<comment type="caution">
    <text evidence="2">The sequence shown here is derived from an EMBL/GenBank/DDBJ whole genome shotgun (WGS) entry which is preliminary data.</text>
</comment>
<sequence length="118" mass="12787">STDLHGHDGTSWTPSSDTYAIYSSTFFNNLDGRYDGSSQAQRSVGNLRSITLELLEFGYWDYFSDLHAEPVGQTVIATTVPKALCNPTLGQTSPSSFSSCTIMPPTDRHGHNGLSQAP</sequence>